<dbReference type="Proteomes" id="UP000464644">
    <property type="component" value="Chromosome"/>
</dbReference>
<accession>A0ABX6HD88</accession>
<keyword evidence="2" id="KW-1185">Reference proteome</keyword>
<evidence type="ECO:0008006" key="3">
    <source>
        <dbReference type="Google" id="ProtNLM"/>
    </source>
</evidence>
<dbReference type="EMBL" id="CP047265">
    <property type="protein sequence ID" value="QHF03284.1"/>
    <property type="molecule type" value="Genomic_DNA"/>
</dbReference>
<name>A0ABX6HD88_9PSED</name>
<reference evidence="1 2" key="1">
    <citation type="journal article" date="2014" name="Genome Announc.">
        <title>Draft Genome Sequences of a Phylogenetically Diverse Suite of Pseudomonas syringae Strains from Multiple Source Populations.</title>
        <authorList>
            <person name="Baltrus D.A."/>
            <person name="Yourstone S."/>
            <person name="Lind A."/>
            <person name="Guilbaud C."/>
            <person name="Sands D.C."/>
            <person name="Jones C.D."/>
            <person name="Morris C.E."/>
            <person name="Dangl J.L."/>
        </authorList>
    </citation>
    <scope>NUCLEOTIDE SEQUENCE [LARGE SCALE GENOMIC DNA]</scope>
    <source>
        <strain evidence="1 2">CC1524</strain>
    </source>
</reference>
<sequence length="219" mass="24742">MTSKPNDVRVSRELLPCPFCGTAPTLPDGDGTQYEIECDECGQASSSVQICDLMTIEERATDEFKNYRYGEEFVERAKLEAIKKWNTRAQPADQQGEPVRLTAVAVLRDDGDGGLQPDWLLEGGTAELWDGAVLIVADEHPELCEEDGNAELYRHAQPATAKVDERAEFERWYLAEYYEGDKQCGLEWLSTEPCGGYRYAEPAREWKVWQARAKLNTPQ</sequence>
<dbReference type="RefSeq" id="WP_080265950.1">
    <property type="nucleotide sequence ID" value="NZ_CP047265.1"/>
</dbReference>
<evidence type="ECO:0000313" key="1">
    <source>
        <dbReference type="EMBL" id="QHF03284.1"/>
    </source>
</evidence>
<evidence type="ECO:0000313" key="2">
    <source>
        <dbReference type="Proteomes" id="UP000464644"/>
    </source>
</evidence>
<proteinExistence type="predicted"/>
<organism evidence="1 2">
    <name type="scientific">Pseudomonas asturiensis</name>
    <dbReference type="NCBI Taxonomy" id="1190415"/>
    <lineage>
        <taxon>Bacteria</taxon>
        <taxon>Pseudomonadati</taxon>
        <taxon>Pseudomonadota</taxon>
        <taxon>Gammaproteobacteria</taxon>
        <taxon>Pseudomonadales</taxon>
        <taxon>Pseudomonadaceae</taxon>
        <taxon>Pseudomonas</taxon>
    </lineage>
</organism>
<protein>
    <recommendedName>
        <fullName evidence="3">Restriction alleviation protein Lar</fullName>
    </recommendedName>
</protein>
<dbReference type="Pfam" id="PF14354">
    <property type="entry name" value="Lar_restr_allev"/>
    <property type="match status" value="1"/>
</dbReference>
<gene>
    <name evidence="1" type="ORF">N015_13055</name>
</gene>